<dbReference type="AlphaFoldDB" id="A0A239IJU0"/>
<accession>A0A239IJU0</accession>
<sequence length="306" mass="34380">MRYRIGWAGALALSIIFSLGTAAPVRAQKIALTVDDLPETGDLPPDMSRAQIAARITKALKDAHAPQVYGFVNAGTLDDPDVAHLLERWRAAGFLLGNHTWSHYSADEKPLAVYERDIARNEPVLRKLMVGQDWHWFRYPFLAEGATLERRVAIRKYLSDHGYKIAEVTIDFEDHAFNDPYARCIAKGDNASIVRMHTLYMDAAKESIRLSRARSQMLFHREISYVMLLHFGSFEAVMLPQLLDLLKQQGFTLVTLPEAQADPVYALDPGMVNDGGTFLDDLMQASTMDDAPHPELPTPILEKMCK</sequence>
<dbReference type="PANTHER" id="PTHR10587">
    <property type="entry name" value="GLYCOSYL TRANSFERASE-RELATED"/>
    <property type="match status" value="1"/>
</dbReference>
<dbReference type="RefSeq" id="WP_089408272.1">
    <property type="nucleotide sequence ID" value="NZ_FZOU01000003.1"/>
</dbReference>
<dbReference type="GO" id="GO:0046872">
    <property type="term" value="F:metal ion binding"/>
    <property type="evidence" value="ECO:0007669"/>
    <property type="project" value="UniProtKB-KW"/>
</dbReference>
<dbReference type="Pfam" id="PF01522">
    <property type="entry name" value="Polysacc_deac_1"/>
    <property type="match status" value="1"/>
</dbReference>
<name>A0A239IJU0_9BACT</name>
<evidence type="ECO:0000313" key="5">
    <source>
        <dbReference type="EMBL" id="SNS93835.1"/>
    </source>
</evidence>
<dbReference type="EMBL" id="FZOU01000003">
    <property type="protein sequence ID" value="SNS93835.1"/>
    <property type="molecule type" value="Genomic_DNA"/>
</dbReference>
<keyword evidence="3" id="KW-0732">Signal</keyword>
<dbReference type="GO" id="GO:0016020">
    <property type="term" value="C:membrane"/>
    <property type="evidence" value="ECO:0007669"/>
    <property type="project" value="TreeGrafter"/>
</dbReference>
<proteinExistence type="predicted"/>
<dbReference type="InterPro" id="IPR002509">
    <property type="entry name" value="NODB_dom"/>
</dbReference>
<feature type="signal peptide" evidence="3">
    <location>
        <begin position="1"/>
        <end position="22"/>
    </location>
</feature>
<dbReference type="GO" id="GO:0005975">
    <property type="term" value="P:carbohydrate metabolic process"/>
    <property type="evidence" value="ECO:0007669"/>
    <property type="project" value="InterPro"/>
</dbReference>
<evidence type="ECO:0000313" key="6">
    <source>
        <dbReference type="Proteomes" id="UP000198356"/>
    </source>
</evidence>
<keyword evidence="6" id="KW-1185">Reference proteome</keyword>
<evidence type="ECO:0000256" key="1">
    <source>
        <dbReference type="ARBA" id="ARBA00022723"/>
    </source>
</evidence>
<dbReference type="InterPro" id="IPR011330">
    <property type="entry name" value="Glyco_hydro/deAcase_b/a-brl"/>
</dbReference>
<keyword evidence="2" id="KW-0378">Hydrolase</keyword>
<dbReference type="Proteomes" id="UP000198356">
    <property type="component" value="Unassembled WGS sequence"/>
</dbReference>
<feature type="chain" id="PRO_5012782922" evidence="3">
    <location>
        <begin position="23"/>
        <end position="306"/>
    </location>
</feature>
<dbReference type="InterPro" id="IPR050248">
    <property type="entry name" value="Polysacc_deacetylase_ArnD"/>
</dbReference>
<organism evidence="5 6">
    <name type="scientific">Granulicella rosea</name>
    <dbReference type="NCBI Taxonomy" id="474952"/>
    <lineage>
        <taxon>Bacteria</taxon>
        <taxon>Pseudomonadati</taxon>
        <taxon>Acidobacteriota</taxon>
        <taxon>Terriglobia</taxon>
        <taxon>Terriglobales</taxon>
        <taxon>Acidobacteriaceae</taxon>
        <taxon>Granulicella</taxon>
    </lineage>
</organism>
<dbReference type="PANTHER" id="PTHR10587:SF133">
    <property type="entry name" value="CHITIN DEACETYLASE 1-RELATED"/>
    <property type="match status" value="1"/>
</dbReference>
<keyword evidence="1" id="KW-0479">Metal-binding</keyword>
<evidence type="ECO:0000259" key="4">
    <source>
        <dbReference type="Pfam" id="PF01522"/>
    </source>
</evidence>
<dbReference type="OrthoDB" id="115239at2"/>
<dbReference type="Gene3D" id="3.20.20.370">
    <property type="entry name" value="Glycoside hydrolase/deacetylase"/>
    <property type="match status" value="1"/>
</dbReference>
<feature type="domain" description="NodB homology" evidence="4">
    <location>
        <begin position="25"/>
        <end position="164"/>
    </location>
</feature>
<reference evidence="5 6" key="1">
    <citation type="submission" date="2017-06" db="EMBL/GenBank/DDBJ databases">
        <authorList>
            <person name="Kim H.J."/>
            <person name="Triplett B.A."/>
        </authorList>
    </citation>
    <scope>NUCLEOTIDE SEQUENCE [LARGE SCALE GENOMIC DNA]</scope>
    <source>
        <strain evidence="5 6">DSM 18704</strain>
    </source>
</reference>
<dbReference type="GO" id="GO:0016810">
    <property type="term" value="F:hydrolase activity, acting on carbon-nitrogen (but not peptide) bonds"/>
    <property type="evidence" value="ECO:0007669"/>
    <property type="project" value="InterPro"/>
</dbReference>
<gene>
    <name evidence="5" type="ORF">SAMN05421770_103147</name>
</gene>
<evidence type="ECO:0000256" key="3">
    <source>
        <dbReference type="SAM" id="SignalP"/>
    </source>
</evidence>
<dbReference type="CDD" id="cd10960">
    <property type="entry name" value="CE4_NodB_like_1"/>
    <property type="match status" value="1"/>
</dbReference>
<protein>
    <submittedName>
        <fullName evidence="5">Peptidoglycan/xylan/chitin deacetylase, PgdA/CDA1 family</fullName>
    </submittedName>
</protein>
<dbReference type="SUPFAM" id="SSF88713">
    <property type="entry name" value="Glycoside hydrolase/deacetylase"/>
    <property type="match status" value="1"/>
</dbReference>
<evidence type="ECO:0000256" key="2">
    <source>
        <dbReference type="ARBA" id="ARBA00022801"/>
    </source>
</evidence>